<dbReference type="Pfam" id="PF05485">
    <property type="entry name" value="THAP"/>
    <property type="match status" value="1"/>
</dbReference>
<dbReference type="SMART" id="SM00980">
    <property type="entry name" value="THAP"/>
    <property type="match status" value="1"/>
</dbReference>
<evidence type="ECO:0000256" key="1">
    <source>
        <dbReference type="ARBA" id="ARBA00001968"/>
    </source>
</evidence>
<evidence type="ECO:0000256" key="4">
    <source>
        <dbReference type="ARBA" id="ARBA00022833"/>
    </source>
</evidence>
<keyword evidence="4" id="KW-0862">Zinc</keyword>
<keyword evidence="5 6" id="KW-0238">DNA-binding</keyword>
<feature type="domain" description="THAP-type" evidence="8">
    <location>
        <begin position="1"/>
        <end position="91"/>
    </location>
</feature>
<dbReference type="InterPro" id="IPR027805">
    <property type="entry name" value="Transposase_HTH_dom"/>
</dbReference>
<dbReference type="Pfam" id="PF13359">
    <property type="entry name" value="DDE_Tnp_4"/>
    <property type="match status" value="1"/>
</dbReference>
<dbReference type="PANTHER" id="PTHR23080:SF144">
    <property type="entry name" value="SPINDLE AND KINETOCHORE ASSOCIATED COMPLEX SUBUNIT 3"/>
    <property type="match status" value="1"/>
</dbReference>
<evidence type="ECO:0000313" key="10">
    <source>
        <dbReference type="Proteomes" id="UP000225706"/>
    </source>
</evidence>
<accession>A0A2B4R128</accession>
<organism evidence="9 10">
    <name type="scientific">Stylophora pistillata</name>
    <name type="common">Smooth cauliflower coral</name>
    <dbReference type="NCBI Taxonomy" id="50429"/>
    <lineage>
        <taxon>Eukaryota</taxon>
        <taxon>Metazoa</taxon>
        <taxon>Cnidaria</taxon>
        <taxon>Anthozoa</taxon>
        <taxon>Hexacorallia</taxon>
        <taxon>Scleractinia</taxon>
        <taxon>Astrocoeniina</taxon>
        <taxon>Pocilloporidae</taxon>
        <taxon>Stylophora</taxon>
    </lineage>
</organism>
<evidence type="ECO:0000256" key="6">
    <source>
        <dbReference type="PROSITE-ProRule" id="PRU00309"/>
    </source>
</evidence>
<reference evidence="10" key="1">
    <citation type="journal article" date="2017" name="bioRxiv">
        <title>Comparative analysis of the genomes of Stylophora pistillata and Acropora digitifera provides evidence for extensive differences between species of corals.</title>
        <authorList>
            <person name="Voolstra C.R."/>
            <person name="Li Y."/>
            <person name="Liew Y.J."/>
            <person name="Baumgarten S."/>
            <person name="Zoccola D."/>
            <person name="Flot J.-F."/>
            <person name="Tambutte S."/>
            <person name="Allemand D."/>
            <person name="Aranda M."/>
        </authorList>
    </citation>
    <scope>NUCLEOTIDE SEQUENCE [LARGE SCALE GENOMIC DNA]</scope>
</reference>
<evidence type="ECO:0000256" key="2">
    <source>
        <dbReference type="ARBA" id="ARBA00022723"/>
    </source>
</evidence>
<evidence type="ECO:0000259" key="8">
    <source>
        <dbReference type="PROSITE" id="PS50950"/>
    </source>
</evidence>
<dbReference type="GO" id="GO:0003677">
    <property type="term" value="F:DNA binding"/>
    <property type="evidence" value="ECO:0007669"/>
    <property type="project" value="UniProtKB-UniRule"/>
</dbReference>
<keyword evidence="2" id="KW-0479">Metal-binding</keyword>
<evidence type="ECO:0000256" key="5">
    <source>
        <dbReference type="ARBA" id="ARBA00023125"/>
    </source>
</evidence>
<feature type="compositionally biased region" description="Basic and acidic residues" evidence="7">
    <location>
        <begin position="100"/>
        <end position="113"/>
    </location>
</feature>
<keyword evidence="10" id="KW-1185">Reference proteome</keyword>
<gene>
    <name evidence="9" type="ORF">AWC38_SpisGene24010</name>
</gene>
<dbReference type="AlphaFoldDB" id="A0A2B4R128"/>
<feature type="region of interest" description="Disordered" evidence="7">
    <location>
        <begin position="95"/>
        <end position="123"/>
    </location>
</feature>
<dbReference type="Pfam" id="PF13613">
    <property type="entry name" value="HTH_Tnp_4"/>
    <property type="match status" value="1"/>
</dbReference>
<proteinExistence type="predicted"/>
<name>A0A2B4R128_STYPI</name>
<dbReference type="SUPFAM" id="SSF57716">
    <property type="entry name" value="Glucocorticoid receptor-like (DNA-binding domain)"/>
    <property type="match status" value="1"/>
</dbReference>
<sequence>MVLCLFVDCHSRSGRDKDISFFRVPSIVTNHGEEAEELSLERRTQWIAAISRDDLTEQILKNDRVCSRHFVSGQPAKDFDKFNIDWVPTLNLGHSKRDKKGSSKADQDRAERAKGRRKKKLNETKAEIEEKKLRLNDEGTQACNISFITLSSDQGLSKEEIQETGEIDVSFADQSIAENEKSCQTEAKSFGDMCTQTDVLRRKLYNASSQTEDFDYLFTSNKRIVEFNEEFFRNSDDKVLFYTGLPSYEILNFVFELVSPSAPRRSQSLSPFQELVMVLIKLRLDVPFQDLAYRFNISVPTVSRTFHSWLMTMDIRLSPLIHWPDRESLISTMPQCFKFSFGTKTTVIIDCFEIFIEKPTNLLARAQTFSSYKHHNTIKVLIGITPQGTISYVSEAWGGRTSDKFLTENCGILSKLVPGDMVMADRGFTIHESVAFKRAKLVIPAFTKGKDQLDPVDVETTRGIACVRIHVERVIGLLRSKYTILQGTLPTDFLMSNPHGSLEERIPAIDRAIKVCSALVNLCPPIIPFD</sequence>
<dbReference type="InterPro" id="IPR027806">
    <property type="entry name" value="HARBI1_dom"/>
</dbReference>
<evidence type="ECO:0000256" key="3">
    <source>
        <dbReference type="ARBA" id="ARBA00022771"/>
    </source>
</evidence>
<protein>
    <recommendedName>
        <fullName evidence="8">THAP-type domain-containing protein</fullName>
    </recommendedName>
</protein>
<dbReference type="EMBL" id="LSMT01001600">
    <property type="protein sequence ID" value="PFX12084.1"/>
    <property type="molecule type" value="Genomic_DNA"/>
</dbReference>
<comment type="cofactor">
    <cofactor evidence="1">
        <name>a divalent metal cation</name>
        <dbReference type="ChEBI" id="CHEBI:60240"/>
    </cofactor>
</comment>
<evidence type="ECO:0000256" key="7">
    <source>
        <dbReference type="SAM" id="MobiDB-lite"/>
    </source>
</evidence>
<dbReference type="PANTHER" id="PTHR23080">
    <property type="entry name" value="THAP DOMAIN PROTEIN"/>
    <property type="match status" value="1"/>
</dbReference>
<dbReference type="GO" id="GO:0008270">
    <property type="term" value="F:zinc ion binding"/>
    <property type="evidence" value="ECO:0007669"/>
    <property type="project" value="UniProtKB-KW"/>
</dbReference>
<dbReference type="OrthoDB" id="5954299at2759"/>
<keyword evidence="3 6" id="KW-0863">Zinc-finger</keyword>
<dbReference type="InterPro" id="IPR006612">
    <property type="entry name" value="THAP_Znf"/>
</dbReference>
<comment type="caution">
    <text evidence="9">The sequence shown here is derived from an EMBL/GenBank/DDBJ whole genome shotgun (WGS) entry which is preliminary data.</text>
</comment>
<dbReference type="PROSITE" id="PS50950">
    <property type="entry name" value="ZF_THAP"/>
    <property type="match status" value="1"/>
</dbReference>
<evidence type="ECO:0000313" key="9">
    <source>
        <dbReference type="EMBL" id="PFX12084.1"/>
    </source>
</evidence>
<dbReference type="Proteomes" id="UP000225706">
    <property type="component" value="Unassembled WGS sequence"/>
</dbReference>